<protein>
    <submittedName>
        <fullName evidence="3">Glycosyl transferase 2 family protein</fullName>
    </submittedName>
    <submittedName>
        <fullName evidence="5">Glycosyltransferase</fullName>
    </submittedName>
</protein>
<dbReference type="GeneID" id="45022164"/>
<reference evidence="5 7" key="2">
    <citation type="submission" date="2019-01" db="EMBL/GenBank/DDBJ databases">
        <title>Draft genome sequence of Bacillus sp. DPC6431.</title>
        <authorList>
            <person name="Arbulu S."/>
            <person name="Murphy K."/>
            <person name="O'Sullivan O."/>
            <person name="Rea M.C."/>
            <person name="Hill C."/>
            <person name="Ross R.P."/>
        </authorList>
    </citation>
    <scope>NUCLEOTIDE SEQUENCE [LARGE SCALE GENOMIC DNA]</scope>
    <source>
        <strain evidence="5 7">DPC6431</strain>
    </source>
</reference>
<dbReference type="KEGG" id="btw:BF38_3477"/>
<dbReference type="EMBL" id="CP009335">
    <property type="protein sequence ID" value="AJG74402.1"/>
    <property type="molecule type" value="Genomic_DNA"/>
</dbReference>
<dbReference type="AlphaFoldDB" id="A0A0B6BJZ4"/>
<dbReference type="EMBL" id="CP053980">
    <property type="protein sequence ID" value="QKH27077.1"/>
    <property type="molecule type" value="Genomic_DNA"/>
</dbReference>
<reference evidence="4 8" key="3">
    <citation type="submission" date="2020-05" db="EMBL/GenBank/DDBJ databases">
        <title>FDA dAtabase for Regulatory Grade micrObial Sequences (FDA-ARGOS): Supporting development and validation of Infectious Disease Dx tests.</title>
        <authorList>
            <person name="Nelson B."/>
            <person name="Plummer A."/>
            <person name="Tallon L."/>
            <person name="Sadzewicz L."/>
            <person name="Zhao X."/>
            <person name="Vavikolanu K."/>
            <person name="Mehta A."/>
            <person name="Aluvathingal J."/>
            <person name="Nadendla S."/>
            <person name="Myers T."/>
            <person name="Yan Y."/>
            <person name="Sichtig H."/>
        </authorList>
    </citation>
    <scope>NUCLEOTIDE SEQUENCE [LARGE SCALE GENOMIC DNA]</scope>
    <source>
        <strain evidence="4 8">FDAARGOS_795</strain>
    </source>
</reference>
<dbReference type="RefSeq" id="WP_000526210.1">
    <property type="nucleotide sequence ID" value="NZ_CP009335.1"/>
</dbReference>
<organism evidence="5 7">
    <name type="scientific">Bacillus thuringiensis</name>
    <dbReference type="NCBI Taxonomy" id="1428"/>
    <lineage>
        <taxon>Bacteria</taxon>
        <taxon>Bacillati</taxon>
        <taxon>Bacillota</taxon>
        <taxon>Bacilli</taxon>
        <taxon>Bacillales</taxon>
        <taxon>Bacillaceae</taxon>
        <taxon>Bacillus</taxon>
        <taxon>Bacillus cereus group</taxon>
    </lineage>
</organism>
<dbReference type="SUPFAM" id="SSF53448">
    <property type="entry name" value="Nucleotide-diphospho-sugar transferases"/>
    <property type="match status" value="1"/>
</dbReference>
<dbReference type="PANTHER" id="PTHR43630">
    <property type="entry name" value="POLY-BETA-1,6-N-ACETYL-D-GLUCOSAMINE SYNTHASE"/>
    <property type="match status" value="1"/>
</dbReference>
<dbReference type="OMA" id="CAYYIES"/>
<dbReference type="Proteomes" id="UP000031876">
    <property type="component" value="Chromosome"/>
</dbReference>
<sequence>MGNEQVKNVGEEKKLCLCMIVKNESRIMERCLNATKSIVDFVSICDTGSTDHTPEIIENWCKENEIPGTVHHEPFKNFGYNRSLAVSLAQKTYPEADYLLILDADMILEVDPEFDKTSLTEDHYLTLQYDIHIKYWLTRLLKASLPWKSVGVTHEYWDIDRSKVGANYNTRVARLETLVVNDPGDGGSKADKFERDERLLLQGINDPETTPDLHIRYLFYLAQTYFHLSQFEDSIKWYKKRVEAGGWVEEVFYSLLRIGFCYEQLANRSANKQHEVTEADEKENAKKQEEQYTALAVLYFQKAWEYRPTRAEPLYQLARMYRLKSQNNIALMYALQGKEVPFPKDDLLFVDYHVYDYLFDYEISINAFYIPHKKHLGAASQKYLESKKEELPLHIANMVENNAKFY</sequence>
<dbReference type="GO" id="GO:0016740">
    <property type="term" value="F:transferase activity"/>
    <property type="evidence" value="ECO:0007669"/>
    <property type="project" value="UniProtKB-KW"/>
</dbReference>
<proteinExistence type="predicted"/>
<dbReference type="Gene3D" id="3.90.550.10">
    <property type="entry name" value="Spore Coat Polysaccharide Biosynthesis Protein SpsA, Chain A"/>
    <property type="match status" value="1"/>
</dbReference>
<dbReference type="SUPFAM" id="SSF48452">
    <property type="entry name" value="TPR-like"/>
    <property type="match status" value="1"/>
</dbReference>
<reference evidence="3 6" key="1">
    <citation type="journal article" date="2015" name="Genome Announc.">
        <title>Complete genome sequences for 35 biothreat assay-relevant bacillus species.</title>
        <authorList>
            <person name="Johnson S.L."/>
            <person name="Daligault H.E."/>
            <person name="Davenport K.W."/>
            <person name="Jaissle J."/>
            <person name="Frey K.G."/>
            <person name="Ladner J.T."/>
            <person name="Broomall S.M."/>
            <person name="Bishop-Lilly K.A."/>
            <person name="Bruce D.C."/>
            <person name="Gibbons H.S."/>
            <person name="Coyne S.R."/>
            <person name="Lo C.C."/>
            <person name="Meincke L."/>
            <person name="Munk A.C."/>
            <person name="Koroleva G.I."/>
            <person name="Rosenzweig C.N."/>
            <person name="Palacios G.F."/>
            <person name="Redden C.L."/>
            <person name="Minogue T.D."/>
            <person name="Chain P.S."/>
        </authorList>
    </citation>
    <scope>NUCLEOTIDE SEQUENCE [LARGE SCALE GENOMIC DNA]</scope>
    <source>
        <strain evidence="3 6">HD1011</strain>
    </source>
</reference>
<evidence type="ECO:0000313" key="7">
    <source>
        <dbReference type="Proteomes" id="UP000297630"/>
    </source>
</evidence>
<accession>A0A0B6BJZ4</accession>
<dbReference type="InterPro" id="IPR011990">
    <property type="entry name" value="TPR-like_helical_dom_sf"/>
</dbReference>
<gene>
    <name evidence="3" type="ORF">BF38_3477</name>
    <name evidence="5" type="ORF">EQ803_17400</name>
    <name evidence="4" type="ORF">FOC89_25080</name>
</gene>
<dbReference type="InterPro" id="IPR029044">
    <property type="entry name" value="Nucleotide-diphossugar_trans"/>
</dbReference>
<evidence type="ECO:0000313" key="5">
    <source>
        <dbReference type="EMBL" id="TFF45485.1"/>
    </source>
</evidence>
<evidence type="ECO:0000313" key="8">
    <source>
        <dbReference type="Proteomes" id="UP000501107"/>
    </source>
</evidence>
<dbReference type="Pfam" id="PF00535">
    <property type="entry name" value="Glycos_transf_2"/>
    <property type="match status" value="1"/>
</dbReference>
<evidence type="ECO:0000259" key="2">
    <source>
        <dbReference type="Pfam" id="PF00535"/>
    </source>
</evidence>
<feature type="domain" description="Glycosyltransferase 2-like" evidence="2">
    <location>
        <begin position="17"/>
        <end position="108"/>
    </location>
</feature>
<evidence type="ECO:0000313" key="3">
    <source>
        <dbReference type="EMBL" id="AJG74402.1"/>
    </source>
</evidence>
<dbReference type="EMBL" id="SCLP01000008">
    <property type="protein sequence ID" value="TFF45485.1"/>
    <property type="molecule type" value="Genomic_DNA"/>
</dbReference>
<dbReference type="InterPro" id="IPR001173">
    <property type="entry name" value="Glyco_trans_2-like"/>
</dbReference>
<keyword evidence="5" id="KW-0808">Transferase</keyword>
<feature type="coiled-coil region" evidence="1">
    <location>
        <begin position="262"/>
        <end position="291"/>
    </location>
</feature>
<keyword evidence="1" id="KW-0175">Coiled coil</keyword>
<dbReference type="Proteomes" id="UP000501107">
    <property type="component" value="Chromosome"/>
</dbReference>
<dbReference type="Proteomes" id="UP000297630">
    <property type="component" value="Unassembled WGS sequence"/>
</dbReference>
<name>A0A0B6BJZ4_BACTU</name>
<evidence type="ECO:0000313" key="6">
    <source>
        <dbReference type="Proteomes" id="UP000031876"/>
    </source>
</evidence>
<evidence type="ECO:0000256" key="1">
    <source>
        <dbReference type="SAM" id="Coils"/>
    </source>
</evidence>
<evidence type="ECO:0000313" key="4">
    <source>
        <dbReference type="EMBL" id="QKH27077.1"/>
    </source>
</evidence>
<dbReference type="Gene3D" id="1.25.40.10">
    <property type="entry name" value="Tetratricopeptide repeat domain"/>
    <property type="match status" value="1"/>
</dbReference>
<dbReference type="PANTHER" id="PTHR43630:SF2">
    <property type="entry name" value="GLYCOSYLTRANSFERASE"/>
    <property type="match status" value="1"/>
</dbReference>